<dbReference type="FunFam" id="3.40.50.300:FF:000425">
    <property type="entry name" value="Probable ABC transporter, ATP-binding subunit"/>
    <property type="match status" value="1"/>
</dbReference>
<dbReference type="SMART" id="SM00116">
    <property type="entry name" value="CBS"/>
    <property type="match status" value="2"/>
</dbReference>
<keyword evidence="6 7" id="KW-0129">CBS domain</keyword>
<feature type="domain" description="CBS" evidence="10">
    <location>
        <begin position="254"/>
        <end position="311"/>
    </location>
</feature>
<comment type="catalytic activity">
    <reaction evidence="8">
        <text>a quaternary ammonium(out) + ATP + H2O = a quaternary ammonium(in) + ADP + phosphate + H(+)</text>
        <dbReference type="Rhea" id="RHEA:11036"/>
        <dbReference type="ChEBI" id="CHEBI:15377"/>
        <dbReference type="ChEBI" id="CHEBI:15378"/>
        <dbReference type="ChEBI" id="CHEBI:30616"/>
        <dbReference type="ChEBI" id="CHEBI:35267"/>
        <dbReference type="ChEBI" id="CHEBI:43474"/>
        <dbReference type="ChEBI" id="CHEBI:456216"/>
    </reaction>
</comment>
<keyword evidence="12" id="KW-1185">Reference proteome</keyword>
<keyword evidence="4 8" id="KW-0547">Nucleotide-binding</keyword>
<dbReference type="EC" id="7.6.2.9" evidence="8"/>
<keyword evidence="2 8" id="KW-0813">Transport</keyword>
<gene>
    <name evidence="11" type="ORF">EDD66_11510</name>
</gene>
<evidence type="ECO:0000256" key="5">
    <source>
        <dbReference type="ARBA" id="ARBA00022840"/>
    </source>
</evidence>
<keyword evidence="8" id="KW-0997">Cell inner membrane</keyword>
<dbReference type="SUPFAM" id="SSF54631">
    <property type="entry name" value="CBS-domain pair"/>
    <property type="match status" value="1"/>
</dbReference>
<proteinExistence type="inferred from homology"/>
<dbReference type="InterPro" id="IPR005892">
    <property type="entry name" value="Gly-betaine_transp_ATP-bd"/>
</dbReference>
<dbReference type="RefSeq" id="WP_123610771.1">
    <property type="nucleotide sequence ID" value="NZ_RJVG01000015.1"/>
</dbReference>
<name>A0A3N1X6B4_9FIRM</name>
<dbReference type="InterPro" id="IPR000644">
    <property type="entry name" value="CBS_dom"/>
</dbReference>
<keyword evidence="5 8" id="KW-0067">ATP-binding</keyword>
<reference evidence="11 12" key="1">
    <citation type="submission" date="2018-11" db="EMBL/GenBank/DDBJ databases">
        <title>Genomic Encyclopedia of Type Strains, Phase IV (KMG-IV): sequencing the most valuable type-strain genomes for metagenomic binning, comparative biology and taxonomic classification.</title>
        <authorList>
            <person name="Goeker M."/>
        </authorList>
    </citation>
    <scope>NUCLEOTIDE SEQUENCE [LARGE SCALE GENOMIC DNA]</scope>
    <source>
        <strain evidence="11 12">DSM 26537</strain>
    </source>
</reference>
<sequence length="378" mass="42776">MIKFENITKKFKDKKVLKDISFEINKGHLVAFIGASGCGKTTTLKMINRLIKPSSGKIFINGEDIEKKDVIALRRNMGYVIQQTGLFPHMTIKENIEIIPKVEKKNKDEITKRTMELMEMVGLNAKEFLNRYPTELSGGQQQRVGVARAFATDPEIILMDEPFSALDPITRVGLQEELIDLQSHLKKTIVFVTHDMDEAIKIADMICIMKDGEILQYDTPENILKNPVNEFVSEFVGKNRIWTSPEFIKAEDIMLDSPVSCLSNLTLNRCLEKMRSNKVDSLMVVESKTKKLLGIINAKKIQETLDRSKEVNEVMETNLISVEPNDSIIDILQLVEDNNVSTVPVLDKNKRLLGLITKSSLVTTLSQQFIDTEEGMLS</sequence>
<dbReference type="InterPro" id="IPR003593">
    <property type="entry name" value="AAA+_ATPase"/>
</dbReference>
<dbReference type="Pfam" id="PF00005">
    <property type="entry name" value="ABC_tran"/>
    <property type="match status" value="1"/>
</dbReference>
<dbReference type="SUPFAM" id="SSF52540">
    <property type="entry name" value="P-loop containing nucleoside triphosphate hydrolases"/>
    <property type="match status" value="1"/>
</dbReference>
<accession>A0A3N1X6B4</accession>
<protein>
    <recommendedName>
        <fullName evidence="8">Quaternary amine transport ATP-binding protein</fullName>
        <ecNumber evidence="8">7.6.2.9</ecNumber>
    </recommendedName>
</protein>
<keyword evidence="8" id="KW-1003">Cell membrane</keyword>
<evidence type="ECO:0000313" key="12">
    <source>
        <dbReference type="Proteomes" id="UP000273083"/>
    </source>
</evidence>
<feature type="domain" description="CBS" evidence="10">
    <location>
        <begin position="315"/>
        <end position="372"/>
    </location>
</feature>
<dbReference type="PROSITE" id="PS50893">
    <property type="entry name" value="ABC_TRANSPORTER_2"/>
    <property type="match status" value="1"/>
</dbReference>
<evidence type="ECO:0000259" key="10">
    <source>
        <dbReference type="PROSITE" id="PS51371"/>
    </source>
</evidence>
<comment type="similarity">
    <text evidence="1 8">Belongs to the ABC transporter superfamily.</text>
</comment>
<dbReference type="InterPro" id="IPR027417">
    <property type="entry name" value="P-loop_NTPase"/>
</dbReference>
<evidence type="ECO:0000256" key="2">
    <source>
        <dbReference type="ARBA" id="ARBA00022448"/>
    </source>
</evidence>
<evidence type="ECO:0000313" key="11">
    <source>
        <dbReference type="EMBL" id="ROR22325.1"/>
    </source>
</evidence>
<dbReference type="GO" id="GO:0016887">
    <property type="term" value="F:ATP hydrolysis activity"/>
    <property type="evidence" value="ECO:0007669"/>
    <property type="project" value="UniProtKB-UniRule"/>
</dbReference>
<evidence type="ECO:0000256" key="7">
    <source>
        <dbReference type="PROSITE-ProRule" id="PRU00703"/>
    </source>
</evidence>
<dbReference type="GO" id="GO:0005524">
    <property type="term" value="F:ATP binding"/>
    <property type="evidence" value="ECO:0007669"/>
    <property type="project" value="UniProtKB-UniRule"/>
</dbReference>
<dbReference type="GO" id="GO:0015418">
    <property type="term" value="F:ABC-type quaternary ammonium compound transporting activity"/>
    <property type="evidence" value="ECO:0007669"/>
    <property type="project" value="UniProtKB-EC"/>
</dbReference>
<dbReference type="PANTHER" id="PTHR43117">
    <property type="entry name" value="OSMOPROTECTANT IMPORT ATP-BINDING PROTEIN OSMV"/>
    <property type="match status" value="1"/>
</dbReference>
<dbReference type="PROSITE" id="PS00211">
    <property type="entry name" value="ABC_TRANSPORTER_1"/>
    <property type="match status" value="1"/>
</dbReference>
<organism evidence="11 12">
    <name type="scientific">Mobilisporobacter senegalensis</name>
    <dbReference type="NCBI Taxonomy" id="1329262"/>
    <lineage>
        <taxon>Bacteria</taxon>
        <taxon>Bacillati</taxon>
        <taxon>Bacillota</taxon>
        <taxon>Clostridia</taxon>
        <taxon>Lachnospirales</taxon>
        <taxon>Lachnospiraceae</taxon>
        <taxon>Mobilisporobacter</taxon>
    </lineage>
</organism>
<evidence type="ECO:0000256" key="8">
    <source>
        <dbReference type="RuleBase" id="RU369116"/>
    </source>
</evidence>
<comment type="subunit">
    <text evidence="8">The complex is probably composed of two ATP-binding proteins, two transmembrane proteins and a solute-binding protein.</text>
</comment>
<dbReference type="PANTHER" id="PTHR43117:SF4">
    <property type="entry name" value="OSMOPROTECTANT IMPORT ATP-BINDING PROTEIN OSMV"/>
    <property type="match status" value="1"/>
</dbReference>
<dbReference type="OrthoDB" id="9802264at2"/>
<dbReference type="Pfam" id="PF00571">
    <property type="entry name" value="CBS"/>
    <property type="match status" value="2"/>
</dbReference>
<comment type="subcellular location">
    <subcellularLocation>
        <location evidence="8">Cell inner membrane</location>
        <topology evidence="8">Peripheral membrane protein</topology>
    </subcellularLocation>
</comment>
<dbReference type="GO" id="GO:0006865">
    <property type="term" value="P:amino acid transport"/>
    <property type="evidence" value="ECO:0007669"/>
    <property type="project" value="UniProtKB-UniRule"/>
</dbReference>
<evidence type="ECO:0000256" key="6">
    <source>
        <dbReference type="ARBA" id="ARBA00023122"/>
    </source>
</evidence>
<dbReference type="Gene3D" id="3.10.580.10">
    <property type="entry name" value="CBS-domain"/>
    <property type="match status" value="1"/>
</dbReference>
<dbReference type="PROSITE" id="PS51371">
    <property type="entry name" value="CBS"/>
    <property type="match status" value="2"/>
</dbReference>
<dbReference type="AlphaFoldDB" id="A0A3N1X6B4"/>
<dbReference type="NCBIfam" id="TIGR01186">
    <property type="entry name" value="proV"/>
    <property type="match status" value="1"/>
</dbReference>
<evidence type="ECO:0000256" key="3">
    <source>
        <dbReference type="ARBA" id="ARBA00022737"/>
    </source>
</evidence>
<dbReference type="GO" id="GO:0031460">
    <property type="term" value="P:glycine betaine transport"/>
    <property type="evidence" value="ECO:0007669"/>
    <property type="project" value="InterPro"/>
</dbReference>
<dbReference type="InterPro" id="IPR003439">
    <property type="entry name" value="ABC_transporter-like_ATP-bd"/>
</dbReference>
<dbReference type="InterPro" id="IPR046342">
    <property type="entry name" value="CBS_dom_sf"/>
</dbReference>
<dbReference type="Gene3D" id="3.40.50.300">
    <property type="entry name" value="P-loop containing nucleotide triphosphate hydrolases"/>
    <property type="match status" value="1"/>
</dbReference>
<comment type="caution">
    <text evidence="11">The sequence shown here is derived from an EMBL/GenBank/DDBJ whole genome shotgun (WGS) entry which is preliminary data.</text>
</comment>
<evidence type="ECO:0000256" key="1">
    <source>
        <dbReference type="ARBA" id="ARBA00005417"/>
    </source>
</evidence>
<evidence type="ECO:0000256" key="4">
    <source>
        <dbReference type="ARBA" id="ARBA00022741"/>
    </source>
</evidence>
<keyword evidence="3" id="KW-0677">Repeat</keyword>
<dbReference type="Proteomes" id="UP000273083">
    <property type="component" value="Unassembled WGS sequence"/>
</dbReference>
<dbReference type="EMBL" id="RJVG01000015">
    <property type="protein sequence ID" value="ROR22325.1"/>
    <property type="molecule type" value="Genomic_DNA"/>
</dbReference>
<dbReference type="GO" id="GO:0005886">
    <property type="term" value="C:plasma membrane"/>
    <property type="evidence" value="ECO:0007669"/>
    <property type="project" value="UniProtKB-SubCell"/>
</dbReference>
<keyword evidence="8" id="KW-0472">Membrane</keyword>
<evidence type="ECO:0000259" key="9">
    <source>
        <dbReference type="PROSITE" id="PS50893"/>
    </source>
</evidence>
<dbReference type="SMART" id="SM00382">
    <property type="entry name" value="AAA"/>
    <property type="match status" value="1"/>
</dbReference>
<dbReference type="InterPro" id="IPR017871">
    <property type="entry name" value="ABC_transporter-like_CS"/>
</dbReference>
<feature type="domain" description="ABC transporter" evidence="9">
    <location>
        <begin position="2"/>
        <end position="236"/>
    </location>
</feature>